<dbReference type="Proteomes" id="UP000320055">
    <property type="component" value="Unassembled WGS sequence"/>
</dbReference>
<evidence type="ECO:0000313" key="1">
    <source>
        <dbReference type="EMBL" id="VEP18947.1"/>
    </source>
</evidence>
<protein>
    <submittedName>
        <fullName evidence="1">Uncharacterized protein</fullName>
    </submittedName>
</protein>
<proteinExistence type="predicted"/>
<dbReference type="AlphaFoldDB" id="A0A563W5M6"/>
<gene>
    <name evidence="1" type="ORF">H1P_980005</name>
</gene>
<organism evidence="1 2">
    <name type="scientific">Hyella patelloides LEGE 07179</name>
    <dbReference type="NCBI Taxonomy" id="945734"/>
    <lineage>
        <taxon>Bacteria</taxon>
        <taxon>Bacillati</taxon>
        <taxon>Cyanobacteriota</taxon>
        <taxon>Cyanophyceae</taxon>
        <taxon>Pleurocapsales</taxon>
        <taxon>Hyellaceae</taxon>
        <taxon>Hyella</taxon>
    </lineage>
</organism>
<keyword evidence="2" id="KW-1185">Reference proteome</keyword>
<evidence type="ECO:0000313" key="2">
    <source>
        <dbReference type="Proteomes" id="UP000320055"/>
    </source>
</evidence>
<accession>A0A563W5M6</accession>
<dbReference type="EMBL" id="CAACVJ010000707">
    <property type="protein sequence ID" value="VEP18947.1"/>
    <property type="molecule type" value="Genomic_DNA"/>
</dbReference>
<reference evidence="1 2" key="1">
    <citation type="submission" date="2019-01" db="EMBL/GenBank/DDBJ databases">
        <authorList>
            <person name="Brito A."/>
        </authorList>
    </citation>
    <scope>NUCLEOTIDE SEQUENCE [LARGE SCALE GENOMIC DNA]</scope>
    <source>
        <strain evidence="1">1</strain>
    </source>
</reference>
<name>A0A563W5M6_9CYAN</name>
<sequence>MLYSLLTATCFNHNFFFSGVHNLTGFPQKFDWDLERELSMVNRQHLDWIWRGDLAIPLGQLLNVKE</sequence>